<name>A0A3A8JSX9_9BACT</name>
<protein>
    <submittedName>
        <fullName evidence="5">DUF4339 domain-containing protein</fullName>
    </submittedName>
</protein>
<dbReference type="InterPro" id="IPR011723">
    <property type="entry name" value="Znf/thioredoxin_put"/>
</dbReference>
<evidence type="ECO:0000313" key="5">
    <source>
        <dbReference type="EMBL" id="RKG98859.1"/>
    </source>
</evidence>
<keyword evidence="6" id="KW-1185">Reference proteome</keyword>
<accession>A0A3A8JSX9</accession>
<gene>
    <name evidence="5" type="ORF">D7X32_28315</name>
</gene>
<feature type="compositionally biased region" description="Low complexity" evidence="2">
    <location>
        <begin position="594"/>
        <end position="610"/>
    </location>
</feature>
<sequence>MRFVCDSCRAQYMISDDKVGPKGVKLRCKKCGHTILVRPAGASAAKEGGAEASASTEAKSSADANAPRIVESSGTGLPATLGTPPEGGLFTDVEEDEIGAVFDQVLSTGSQKLKAAEAEAEAKAAKAEAVRKLAEAESAEPTAEEKAAATSHEWYVAIDEKQVGPWSVEKVKDAWDRGEVGPDNLCWRSGFSDWIPLSETAELASVLAPRPAKPVIVAPAPVSTSSPTLPAGPVESAFSAGSNRPGTGGGSTAPDEPVGWKPSAASVLASLVKEENDALSKPPPRPAPSLEREPVSQARLLDVPMPPPEPVSSPSMPGAMMAAAPGMAAPQAYVPQPQQGYAPQQPVQQYAPQQPVAYAPQQAQMPYGQQPQGYPPPGYPAAYPPPAAAPAGGKGRTGMMVAVTAGVLVMAGAAVVFVARGNSSERPTEAPVQVATAPTPKAEMPPMPPPPAAVQTPPPAAVQPAATPTAPAATPAEGTAVTAAAGTPAAAGTVPAVGGTPPPAVAAAPAAAVTPPPPVAAVQPAATAPNMGTAVARVDTRNHRKTGSSGSRGSQRDEDDGDAITVSKPAASSSSSSSSSSGGGDDDFDELFGTKKPAATKPASKPTATAYIPPEPGGGTLDRLQQSDIMQVVLNNKPAIVKCVNEQKQKDPSLSGKLVMRWTVQPSGKTTSVSCRTDEFRSSYMATCITGLIKSWSFPKHQKQGDPIDFPFTF</sequence>
<keyword evidence="1" id="KW-0175">Coiled coil</keyword>
<dbReference type="EMBL" id="RAWE01000130">
    <property type="protein sequence ID" value="RKG98859.1"/>
    <property type="molecule type" value="Genomic_DNA"/>
</dbReference>
<feature type="region of interest" description="Disordered" evidence="2">
    <location>
        <begin position="222"/>
        <end position="261"/>
    </location>
</feature>
<dbReference type="RefSeq" id="WP_120605680.1">
    <property type="nucleotide sequence ID" value="NZ_RAWE01000130.1"/>
</dbReference>
<dbReference type="Pfam" id="PF13717">
    <property type="entry name" value="Zn_ribbon_4"/>
    <property type="match status" value="1"/>
</dbReference>
<evidence type="ECO:0000256" key="1">
    <source>
        <dbReference type="SAM" id="Coils"/>
    </source>
</evidence>
<feature type="region of interest" description="Disordered" evidence="2">
    <location>
        <begin position="42"/>
        <end position="86"/>
    </location>
</feature>
<dbReference type="InterPro" id="IPR049806">
    <property type="entry name" value="MasK-like_C"/>
</dbReference>
<feature type="coiled-coil region" evidence="1">
    <location>
        <begin position="110"/>
        <end position="139"/>
    </location>
</feature>
<feature type="region of interest" description="Disordered" evidence="2">
    <location>
        <begin position="535"/>
        <end position="621"/>
    </location>
</feature>
<evidence type="ECO:0000259" key="3">
    <source>
        <dbReference type="Pfam" id="PF13717"/>
    </source>
</evidence>
<feature type="region of interest" description="Disordered" evidence="2">
    <location>
        <begin position="274"/>
        <end position="293"/>
    </location>
</feature>
<dbReference type="Pfam" id="PF14237">
    <property type="entry name" value="GYF_2"/>
    <property type="match status" value="1"/>
</dbReference>
<feature type="compositionally biased region" description="Pro residues" evidence="2">
    <location>
        <begin position="443"/>
        <end position="461"/>
    </location>
</feature>
<organism evidence="5 6">
    <name type="scientific">Corallococcus carmarthensis</name>
    <dbReference type="NCBI Taxonomy" id="2316728"/>
    <lineage>
        <taxon>Bacteria</taxon>
        <taxon>Pseudomonadati</taxon>
        <taxon>Myxococcota</taxon>
        <taxon>Myxococcia</taxon>
        <taxon>Myxococcales</taxon>
        <taxon>Cystobacterineae</taxon>
        <taxon>Myxococcaceae</taxon>
        <taxon>Corallococcus</taxon>
    </lineage>
</organism>
<proteinExistence type="predicted"/>
<feature type="compositionally biased region" description="Low complexity" evidence="2">
    <location>
        <begin position="462"/>
        <end position="481"/>
    </location>
</feature>
<dbReference type="NCBIfam" id="NF033761">
    <property type="entry name" value="gliding_GltJ"/>
    <property type="match status" value="1"/>
</dbReference>
<dbReference type="InterPro" id="IPR025640">
    <property type="entry name" value="GYF_2"/>
</dbReference>
<evidence type="ECO:0000259" key="4">
    <source>
        <dbReference type="Pfam" id="PF14237"/>
    </source>
</evidence>
<dbReference type="AlphaFoldDB" id="A0A3A8JSX9"/>
<dbReference type="NCBIfam" id="TIGR02098">
    <property type="entry name" value="MJ0042_CXXC"/>
    <property type="match status" value="1"/>
</dbReference>
<dbReference type="NCBIfam" id="NF033768">
    <property type="entry name" value="myxo_SS_tail"/>
    <property type="match status" value="1"/>
</dbReference>
<reference evidence="6" key="1">
    <citation type="submission" date="2018-09" db="EMBL/GenBank/DDBJ databases">
        <authorList>
            <person name="Livingstone P.G."/>
            <person name="Whitworth D.E."/>
        </authorList>
    </citation>
    <scope>NUCLEOTIDE SEQUENCE [LARGE SCALE GENOMIC DNA]</scope>
    <source>
        <strain evidence="6">CA043D</strain>
    </source>
</reference>
<dbReference type="Proteomes" id="UP000268313">
    <property type="component" value="Unassembled WGS sequence"/>
</dbReference>
<evidence type="ECO:0000313" key="6">
    <source>
        <dbReference type="Proteomes" id="UP000268313"/>
    </source>
</evidence>
<comment type="caution">
    <text evidence="5">The sequence shown here is derived from an EMBL/GenBank/DDBJ whole genome shotgun (WGS) entry which is preliminary data.</text>
</comment>
<feature type="compositionally biased region" description="Low complexity" evidence="2">
    <location>
        <begin position="42"/>
        <end position="62"/>
    </location>
</feature>
<dbReference type="OrthoDB" id="7159357at2"/>
<evidence type="ECO:0000256" key="2">
    <source>
        <dbReference type="SAM" id="MobiDB-lite"/>
    </source>
</evidence>
<feature type="domain" description="Zinc finger/thioredoxin putative" evidence="3">
    <location>
        <begin position="1"/>
        <end position="35"/>
    </location>
</feature>
<feature type="region of interest" description="Disordered" evidence="2">
    <location>
        <begin position="422"/>
        <end position="481"/>
    </location>
</feature>
<feature type="domain" description="GYF" evidence="4">
    <location>
        <begin position="154"/>
        <end position="203"/>
    </location>
</feature>